<keyword evidence="2" id="KW-1185">Reference proteome</keyword>
<evidence type="ECO:0000313" key="2">
    <source>
        <dbReference type="Proteomes" id="UP001320706"/>
    </source>
</evidence>
<reference evidence="1" key="1">
    <citation type="submission" date="2024-02" db="EMBL/GenBank/DDBJ databases">
        <title>Metagenome Assembled Genome of Zalaria obscura JY119.</title>
        <authorList>
            <person name="Vighnesh L."/>
            <person name="Jagadeeshwari U."/>
            <person name="Venkata Ramana C."/>
            <person name="Sasikala C."/>
        </authorList>
    </citation>
    <scope>NUCLEOTIDE SEQUENCE</scope>
    <source>
        <strain evidence="1">JY119</strain>
    </source>
</reference>
<proteinExistence type="predicted"/>
<evidence type="ECO:0000313" key="1">
    <source>
        <dbReference type="EMBL" id="KAK8216764.1"/>
    </source>
</evidence>
<name>A0ACC3SJV2_9PEZI</name>
<accession>A0ACC3SJV2</accession>
<organism evidence="1 2">
    <name type="scientific">Zalaria obscura</name>
    <dbReference type="NCBI Taxonomy" id="2024903"/>
    <lineage>
        <taxon>Eukaryota</taxon>
        <taxon>Fungi</taxon>
        <taxon>Dikarya</taxon>
        <taxon>Ascomycota</taxon>
        <taxon>Pezizomycotina</taxon>
        <taxon>Dothideomycetes</taxon>
        <taxon>Dothideomycetidae</taxon>
        <taxon>Dothideales</taxon>
        <taxon>Zalariaceae</taxon>
        <taxon>Zalaria</taxon>
    </lineage>
</organism>
<sequence>MEADRYAGDANARAMASLSNVKGVVWSRKPSLVQPTPSHAIGPTDSQTLRDLQTYLTQAEEQRGTVLYLAYGSNLSNETFRGNRGIKPLSQVNVQVPELRLTFDLPGIPYGEPCFANTARRDPNNDPPADQNPVPYSEKSPLFLSDISATQDYHKDRWHKGLVGVVYEVTPEDYAHIIATEGGGSSYHDILVDCYPFSSSDPATPVPYRPNTAPFRAHTLFAPATQPGEQPPEDGGRFQRPDTSYAQPSARYLKLITDGASECKLPHEYQDYLNDIRPYTVTTQKQRLGQYVFLSLWAPIVFFVLALQKAFSNEKGQSPQWVKLLAGAIFSAVWGSYDGFFKNLFGDGERTIPKKGDEEDPPLSNKEAWSERQADLLSSPGQQPTTYSEKSGTRSD</sequence>
<gene>
    <name evidence="1" type="ORF">M8818_001727</name>
</gene>
<dbReference type="Proteomes" id="UP001320706">
    <property type="component" value="Unassembled WGS sequence"/>
</dbReference>
<protein>
    <submittedName>
        <fullName evidence="1">Uncharacterized protein</fullName>
    </submittedName>
</protein>
<dbReference type="EMBL" id="JAMKPW020000007">
    <property type="protein sequence ID" value="KAK8216764.1"/>
    <property type="molecule type" value="Genomic_DNA"/>
</dbReference>
<comment type="caution">
    <text evidence="1">The sequence shown here is derived from an EMBL/GenBank/DDBJ whole genome shotgun (WGS) entry which is preliminary data.</text>
</comment>